<dbReference type="PANTHER" id="PTHR41247">
    <property type="entry name" value="HTH-TYPE TRANSCRIPTIONAL REPRESSOR YCNK"/>
    <property type="match status" value="1"/>
</dbReference>
<evidence type="ECO:0000313" key="4">
    <source>
        <dbReference type="Proteomes" id="UP000265816"/>
    </source>
</evidence>
<dbReference type="Gene3D" id="3.30.70.2050">
    <property type="match status" value="1"/>
</dbReference>
<accession>A0A398AYZ1</accession>
<gene>
    <name evidence="3" type="ORF">D1970_17755</name>
</gene>
<name>A0A398AYZ1_9BACI</name>
<dbReference type="OrthoDB" id="9792749at2"/>
<reference evidence="3 4" key="1">
    <citation type="submission" date="2018-08" db="EMBL/GenBank/DDBJ databases">
        <title>Bacillus jemisoniae sp. nov., Bacillus chryseoplanitiae sp. nov., Bacillus resnikiae sp. nov., and Bacillus frankliniae sp. nov., isolated from Viking spacecraft and associated surfaces.</title>
        <authorList>
            <person name="Seuylemezian A."/>
            <person name="Vaishampayan P."/>
        </authorList>
    </citation>
    <scope>NUCLEOTIDE SEQUENCE [LARGE SCALE GENOMIC DNA]</scope>
    <source>
        <strain evidence="3 4">JJ-247</strain>
    </source>
</reference>
<dbReference type="PANTHER" id="PTHR41247:SF1">
    <property type="entry name" value="HTH-TYPE TRANSCRIPTIONAL REPRESSOR YCNK"/>
    <property type="match status" value="1"/>
</dbReference>
<feature type="compositionally biased region" description="Basic and acidic residues" evidence="1">
    <location>
        <begin position="166"/>
        <end position="218"/>
    </location>
</feature>
<keyword evidence="4" id="KW-1185">Reference proteome</keyword>
<sequence>MKKKYFSIIVLTGIMLILAACGKDEVKPAAIDEATDKCEVCNMAVADGPDATQIVLEDGKSMVFDDIGCMYAYLDKNKDKKIAAEFVRDHHDKGWVEAGDATYVYNKSVKTPMAYNVVSFKDEAKAKKFAGKNEGSTIMTEKELADHSWERNKDMMMKNKMKHHSHSDGMKDSEGSGEMKDSKDSDEMTDSKDSGDMKEDHDKDSDEMKEEHSKEDSH</sequence>
<dbReference type="AlphaFoldDB" id="A0A398AYZ1"/>
<dbReference type="Proteomes" id="UP000265816">
    <property type="component" value="Unassembled WGS sequence"/>
</dbReference>
<evidence type="ECO:0008006" key="5">
    <source>
        <dbReference type="Google" id="ProtNLM"/>
    </source>
</evidence>
<feature type="region of interest" description="Disordered" evidence="1">
    <location>
        <begin position="160"/>
        <end position="218"/>
    </location>
</feature>
<organism evidence="3 4">
    <name type="scientific">Mesobacillus zeae</name>
    <dbReference type="NCBI Taxonomy" id="1917180"/>
    <lineage>
        <taxon>Bacteria</taxon>
        <taxon>Bacillati</taxon>
        <taxon>Bacillota</taxon>
        <taxon>Bacilli</taxon>
        <taxon>Bacillales</taxon>
        <taxon>Bacillaceae</taxon>
        <taxon>Mesobacillus</taxon>
    </lineage>
</organism>
<dbReference type="InterPro" id="IPR008719">
    <property type="entry name" value="N2O_reductase_NosL"/>
</dbReference>
<feature type="signal peptide" evidence="2">
    <location>
        <begin position="1"/>
        <end position="22"/>
    </location>
</feature>
<dbReference type="EMBL" id="QWVT01000031">
    <property type="protein sequence ID" value="RID82827.1"/>
    <property type="molecule type" value="Genomic_DNA"/>
</dbReference>
<evidence type="ECO:0000313" key="3">
    <source>
        <dbReference type="EMBL" id="RID82827.1"/>
    </source>
</evidence>
<proteinExistence type="predicted"/>
<protein>
    <recommendedName>
        <fullName evidence="5">Nitrous oxide reductase</fullName>
    </recommendedName>
</protein>
<evidence type="ECO:0000256" key="2">
    <source>
        <dbReference type="SAM" id="SignalP"/>
    </source>
</evidence>
<keyword evidence="2" id="KW-0732">Signal</keyword>
<dbReference type="SUPFAM" id="SSF160387">
    <property type="entry name" value="NosL/MerB-like"/>
    <property type="match status" value="1"/>
</dbReference>
<dbReference type="PROSITE" id="PS51257">
    <property type="entry name" value="PROKAR_LIPOPROTEIN"/>
    <property type="match status" value="1"/>
</dbReference>
<feature type="chain" id="PRO_5017335603" description="Nitrous oxide reductase" evidence="2">
    <location>
        <begin position="23"/>
        <end position="218"/>
    </location>
</feature>
<evidence type="ECO:0000256" key="1">
    <source>
        <dbReference type="SAM" id="MobiDB-lite"/>
    </source>
</evidence>
<dbReference type="Pfam" id="PF05573">
    <property type="entry name" value="NosL"/>
    <property type="match status" value="1"/>
</dbReference>
<comment type="caution">
    <text evidence="3">The sequence shown here is derived from an EMBL/GenBank/DDBJ whole genome shotgun (WGS) entry which is preliminary data.</text>
</comment>